<accession>A0A6J2JHC4</accession>
<dbReference type="GeneID" id="114241903"/>
<keyword evidence="2" id="KW-1185">Reference proteome</keyword>
<dbReference type="KEGG" id="bman:114241903"/>
<name>A0A6J2JHC4_BOMMA</name>
<dbReference type="Proteomes" id="UP000504629">
    <property type="component" value="Unplaced"/>
</dbReference>
<feature type="region of interest" description="Disordered" evidence="1">
    <location>
        <begin position="1"/>
        <end position="79"/>
    </location>
</feature>
<proteinExistence type="predicted"/>
<evidence type="ECO:0000313" key="3">
    <source>
        <dbReference type="RefSeq" id="XP_028028688.1"/>
    </source>
</evidence>
<protein>
    <submittedName>
        <fullName evidence="3">Probable nuclear hormone receptor HR3</fullName>
    </submittedName>
</protein>
<evidence type="ECO:0000313" key="2">
    <source>
        <dbReference type="Proteomes" id="UP000504629"/>
    </source>
</evidence>
<feature type="compositionally biased region" description="Polar residues" evidence="1">
    <location>
        <begin position="21"/>
        <end position="36"/>
    </location>
</feature>
<gene>
    <name evidence="3" type="primary">LOC114241903</name>
</gene>
<dbReference type="AlphaFoldDB" id="A0A6J2JHC4"/>
<organism evidence="2 3">
    <name type="scientific">Bombyx mandarina</name>
    <name type="common">Wild silk moth</name>
    <name type="synonym">Wild silkworm</name>
    <dbReference type="NCBI Taxonomy" id="7092"/>
    <lineage>
        <taxon>Eukaryota</taxon>
        <taxon>Metazoa</taxon>
        <taxon>Ecdysozoa</taxon>
        <taxon>Arthropoda</taxon>
        <taxon>Hexapoda</taxon>
        <taxon>Insecta</taxon>
        <taxon>Pterygota</taxon>
        <taxon>Neoptera</taxon>
        <taxon>Endopterygota</taxon>
        <taxon>Lepidoptera</taxon>
        <taxon>Glossata</taxon>
        <taxon>Ditrysia</taxon>
        <taxon>Bombycoidea</taxon>
        <taxon>Bombycidae</taxon>
        <taxon>Bombycinae</taxon>
        <taxon>Bombyx</taxon>
    </lineage>
</organism>
<sequence length="112" mass="12143">MNNNQFPELFGSQWPPDQHGGHSSASTMLHQQSLPQGMQLKREPHTDIGVGMHNQMGMDITSGSVADSTSPPPGSSDGLFGSSISGMFMDKKAANSIRGIPFFFVLFKLRPH</sequence>
<evidence type="ECO:0000256" key="1">
    <source>
        <dbReference type="SAM" id="MobiDB-lite"/>
    </source>
</evidence>
<dbReference type="OrthoDB" id="8832025at2759"/>
<keyword evidence="3" id="KW-0675">Receptor</keyword>
<dbReference type="RefSeq" id="XP_028028688.1">
    <property type="nucleotide sequence ID" value="XM_028172887.1"/>
</dbReference>
<reference evidence="3" key="1">
    <citation type="submission" date="2025-08" db="UniProtKB">
        <authorList>
            <consortium name="RefSeq"/>
        </authorList>
    </citation>
    <scope>IDENTIFICATION</scope>
    <source>
        <tissue evidence="3">Silk gland</tissue>
    </source>
</reference>